<dbReference type="EMBL" id="OBKZ01000014">
    <property type="protein sequence ID" value="SOB51892.1"/>
    <property type="molecule type" value="Genomic_DNA"/>
</dbReference>
<organism evidence="1 2">
    <name type="scientific">Pseudomonas lundensis</name>
    <dbReference type="NCBI Taxonomy" id="86185"/>
    <lineage>
        <taxon>Bacteria</taxon>
        <taxon>Pseudomonadati</taxon>
        <taxon>Pseudomonadota</taxon>
        <taxon>Gammaproteobacteria</taxon>
        <taxon>Pseudomonadales</taxon>
        <taxon>Pseudomonadaceae</taxon>
        <taxon>Pseudomonas</taxon>
    </lineage>
</organism>
<protein>
    <submittedName>
        <fullName evidence="1">Uncharacterized protein</fullName>
    </submittedName>
</protein>
<comment type="caution">
    <text evidence="1">The sequence shown here is derived from an EMBL/GenBank/DDBJ whole genome shotgun (WGS) entry which is preliminary data.</text>
</comment>
<proteinExistence type="predicted"/>
<dbReference type="AlphaFoldDB" id="A0AAX2H6I5"/>
<evidence type="ECO:0000313" key="2">
    <source>
        <dbReference type="Proteomes" id="UP000219564"/>
    </source>
</evidence>
<name>A0AAX2H6I5_9PSED</name>
<sequence>MLRSNGSTTAQTQPSLEPCLNNPVVHTLFLALAGHQIDLIKEGNWTNMIRHRVDLAGGHYSRGTPRSFAQSTGHSLYFKTASASWYRHLRACG</sequence>
<reference evidence="1 2" key="1">
    <citation type="submission" date="2017-08" db="EMBL/GenBank/DDBJ databases">
        <authorList>
            <person name="Chaillou S."/>
        </authorList>
    </citation>
    <scope>NUCLEOTIDE SEQUENCE [LARGE SCALE GENOMIC DNA]</scope>
    <source>
        <strain evidence="1 2">MFPA15A1205</strain>
    </source>
</reference>
<dbReference type="Proteomes" id="UP000219564">
    <property type="component" value="Unassembled WGS sequence"/>
</dbReference>
<accession>A0AAX2H6I5</accession>
<gene>
    <name evidence="1" type="ORF">PLUA15_210014</name>
</gene>
<evidence type="ECO:0000313" key="1">
    <source>
        <dbReference type="EMBL" id="SOB51892.1"/>
    </source>
</evidence>